<gene>
    <name evidence="1" type="ORF">B9P30_14075</name>
</gene>
<accession>A0A3V6CIC0</accession>
<organism evidence="1">
    <name type="scientific">Salmonella newport</name>
    <dbReference type="NCBI Taxonomy" id="108619"/>
    <lineage>
        <taxon>Bacteria</taxon>
        <taxon>Pseudomonadati</taxon>
        <taxon>Pseudomonadota</taxon>
        <taxon>Gammaproteobacteria</taxon>
        <taxon>Enterobacterales</taxon>
        <taxon>Enterobacteriaceae</taxon>
        <taxon>Salmonella</taxon>
    </lineage>
</organism>
<keyword evidence="1" id="KW-0131">Cell cycle</keyword>
<dbReference type="AlphaFoldDB" id="A0A3V6CIC0"/>
<proteinExistence type="predicted"/>
<dbReference type="GO" id="GO:0003677">
    <property type="term" value="F:DNA binding"/>
    <property type="evidence" value="ECO:0007669"/>
    <property type="project" value="InterPro"/>
</dbReference>
<dbReference type="RefSeq" id="WP_000205493.1">
    <property type="nucleotide sequence ID" value="NZ_CP100689.1"/>
</dbReference>
<dbReference type="GO" id="GO:0051301">
    <property type="term" value="P:cell division"/>
    <property type="evidence" value="ECO:0007669"/>
    <property type="project" value="UniProtKB-KW"/>
</dbReference>
<sequence length="81" mass="9183">MTTDDIENYFGSTEKVAEFFGITSEAVYQWRNRTGRLIPKGRAAEAAYRTGGKLVFHPDLYEKRSEASVKLKPQEKGINRG</sequence>
<reference evidence="1" key="1">
    <citation type="submission" date="2018-07" db="EMBL/GenBank/DDBJ databases">
        <authorList>
            <consortium name="PulseNet: The National Subtyping Network for Foodborne Disease Surveillance"/>
            <person name="Tarr C.L."/>
            <person name="Trees E."/>
            <person name="Katz L.S."/>
            <person name="Carleton-Romer H.A."/>
            <person name="Stroika S."/>
            <person name="Kucerova Z."/>
            <person name="Roache K.F."/>
            <person name="Sabol A.L."/>
            <person name="Besser J."/>
            <person name="Gerner-Smidt P."/>
        </authorList>
    </citation>
    <scope>NUCLEOTIDE SEQUENCE</scope>
    <source>
        <strain evidence="1">PNUSAS011642</strain>
    </source>
</reference>
<dbReference type="EMBL" id="AAMFKA010000005">
    <property type="protein sequence ID" value="EDG8071681.1"/>
    <property type="molecule type" value="Genomic_DNA"/>
</dbReference>
<dbReference type="SUPFAM" id="SSF47413">
    <property type="entry name" value="lambda repressor-like DNA-binding domains"/>
    <property type="match status" value="1"/>
</dbReference>
<dbReference type="Gene3D" id="1.10.260.40">
    <property type="entry name" value="lambda repressor-like DNA-binding domains"/>
    <property type="match status" value="1"/>
</dbReference>
<keyword evidence="1" id="KW-0132">Cell division</keyword>
<dbReference type="Pfam" id="PF14549">
    <property type="entry name" value="P22_Cro"/>
    <property type="match status" value="1"/>
</dbReference>
<dbReference type="InterPro" id="IPR010982">
    <property type="entry name" value="Lambda_DNA-bd_dom_sf"/>
</dbReference>
<name>A0A3V6CIC0_SALNE</name>
<comment type="caution">
    <text evidence="1">The sequence shown here is derived from an EMBL/GenBank/DDBJ whole genome shotgun (WGS) entry which is preliminary data.</text>
</comment>
<evidence type="ECO:0000313" key="1">
    <source>
        <dbReference type="EMBL" id="EDG8071681.1"/>
    </source>
</evidence>
<protein>
    <submittedName>
        <fullName evidence="1">Cell division protein</fullName>
    </submittedName>
</protein>